<dbReference type="GO" id="GO:0019556">
    <property type="term" value="P:L-histidine catabolic process to glutamate and formamide"/>
    <property type="evidence" value="ECO:0007669"/>
    <property type="project" value="InterPro"/>
</dbReference>
<dbReference type="InterPro" id="IPR005920">
    <property type="entry name" value="HutI"/>
</dbReference>
<keyword evidence="10" id="KW-0408">Iron</keyword>
<comment type="caution">
    <text evidence="12">The sequence shown here is derived from an EMBL/GenBank/DDBJ whole genome shotgun (WGS) entry which is preliminary data.</text>
</comment>
<name>A0AAU9KYZ9_9STRA</name>
<dbReference type="Pfam" id="PF01979">
    <property type="entry name" value="Amidohydro_1"/>
    <property type="match status" value="1"/>
</dbReference>
<evidence type="ECO:0000256" key="3">
    <source>
        <dbReference type="ARBA" id="ARBA00008002"/>
    </source>
</evidence>
<gene>
    <name evidence="12" type="ORF">PBS003_LOCUS2731</name>
</gene>
<dbReference type="EMBL" id="CAKKTJ010000131">
    <property type="protein sequence ID" value="CAH0475922.1"/>
    <property type="molecule type" value="Genomic_DNA"/>
</dbReference>
<accession>A0AAU9KYZ9</accession>
<evidence type="ECO:0000256" key="6">
    <source>
        <dbReference type="ARBA" id="ARBA00022723"/>
    </source>
</evidence>
<dbReference type="GO" id="GO:0046872">
    <property type="term" value="F:metal ion binding"/>
    <property type="evidence" value="ECO:0007669"/>
    <property type="project" value="UniProtKB-KW"/>
</dbReference>
<evidence type="ECO:0000313" key="13">
    <source>
        <dbReference type="Proteomes" id="UP001160483"/>
    </source>
</evidence>
<evidence type="ECO:0000313" key="12">
    <source>
        <dbReference type="EMBL" id="CAH0475922.1"/>
    </source>
</evidence>
<dbReference type="InterPro" id="IPR011059">
    <property type="entry name" value="Metal-dep_hydrolase_composite"/>
</dbReference>
<dbReference type="SUPFAM" id="SSF51556">
    <property type="entry name" value="Metallo-dependent hydrolases"/>
    <property type="match status" value="1"/>
</dbReference>
<dbReference type="Gene3D" id="3.20.20.140">
    <property type="entry name" value="Metal-dependent hydrolases"/>
    <property type="match status" value="3"/>
</dbReference>
<keyword evidence="9" id="KW-0862">Zinc</keyword>
<keyword evidence="6" id="KW-0479">Metal-binding</keyword>
<dbReference type="AlphaFoldDB" id="A0AAU9KYZ9"/>
<evidence type="ECO:0000256" key="9">
    <source>
        <dbReference type="ARBA" id="ARBA00022833"/>
    </source>
</evidence>
<dbReference type="InterPro" id="IPR032466">
    <property type="entry name" value="Metal_Hydrolase"/>
</dbReference>
<evidence type="ECO:0000256" key="10">
    <source>
        <dbReference type="ARBA" id="ARBA00023004"/>
    </source>
</evidence>
<protein>
    <recommendedName>
        <fullName evidence="5">Probable imidazolonepropionase</fullName>
        <ecNumber evidence="4">3.5.2.7</ecNumber>
    </recommendedName>
</protein>
<evidence type="ECO:0000256" key="2">
    <source>
        <dbReference type="ARBA" id="ARBA00004758"/>
    </source>
</evidence>
<evidence type="ECO:0000256" key="1">
    <source>
        <dbReference type="ARBA" id="ARBA00000853"/>
    </source>
</evidence>
<feature type="domain" description="Amidohydrolase-related" evidence="11">
    <location>
        <begin position="175"/>
        <end position="266"/>
    </location>
</feature>
<dbReference type="SUPFAM" id="SSF51338">
    <property type="entry name" value="Composite domain of metallo-dependent hydrolases"/>
    <property type="match status" value="1"/>
</dbReference>
<proteinExistence type="inferred from homology"/>
<evidence type="ECO:0000256" key="5">
    <source>
        <dbReference type="ARBA" id="ARBA00013406"/>
    </source>
</evidence>
<keyword evidence="7" id="KW-0378">Hydrolase</keyword>
<dbReference type="InterPro" id="IPR006680">
    <property type="entry name" value="Amidohydro-rel"/>
</dbReference>
<dbReference type="Proteomes" id="UP001160483">
    <property type="component" value="Unassembled WGS sequence"/>
</dbReference>
<dbReference type="EC" id="3.5.2.7" evidence="4"/>
<evidence type="ECO:0000256" key="7">
    <source>
        <dbReference type="ARBA" id="ARBA00022801"/>
    </source>
</evidence>
<evidence type="ECO:0000259" key="11">
    <source>
        <dbReference type="Pfam" id="PF01979"/>
    </source>
</evidence>
<reference evidence="12" key="1">
    <citation type="submission" date="2021-11" db="EMBL/GenBank/DDBJ databases">
        <authorList>
            <person name="Islam A."/>
            <person name="Islam S."/>
            <person name="Flora M.S."/>
            <person name="Rahman M."/>
            <person name="Ziaur R.M."/>
            <person name="Epstein J.H."/>
            <person name="Hassan M."/>
            <person name="Klassen M."/>
            <person name="Woodard K."/>
            <person name="Webb A."/>
            <person name="Webby R.J."/>
            <person name="El Zowalaty M.E."/>
        </authorList>
    </citation>
    <scope>NUCLEOTIDE SEQUENCE</scope>
    <source>
        <strain evidence="12">Pbs3</strain>
    </source>
</reference>
<comment type="catalytic activity">
    <reaction evidence="1">
        <text>4-imidazolone-5-propanoate + H2O = N-formimidoyl-L-glutamate</text>
        <dbReference type="Rhea" id="RHEA:23660"/>
        <dbReference type="ChEBI" id="CHEBI:15377"/>
        <dbReference type="ChEBI" id="CHEBI:58928"/>
        <dbReference type="ChEBI" id="CHEBI:77893"/>
        <dbReference type="EC" id="3.5.2.7"/>
    </reaction>
</comment>
<evidence type="ECO:0000256" key="8">
    <source>
        <dbReference type="ARBA" id="ARBA00022808"/>
    </source>
</evidence>
<comment type="similarity">
    <text evidence="3">Belongs to the metallo-dependent hydrolases superfamily. HutI family.</text>
</comment>
<dbReference type="PANTHER" id="PTHR42752:SF1">
    <property type="entry name" value="IMIDAZOLONEPROPIONASE-RELATED"/>
    <property type="match status" value="1"/>
</dbReference>
<organism evidence="12 13">
    <name type="scientific">Peronospora belbahrii</name>
    <dbReference type="NCBI Taxonomy" id="622444"/>
    <lineage>
        <taxon>Eukaryota</taxon>
        <taxon>Sar</taxon>
        <taxon>Stramenopiles</taxon>
        <taxon>Oomycota</taxon>
        <taxon>Peronosporomycetes</taxon>
        <taxon>Peronosporales</taxon>
        <taxon>Peronosporaceae</taxon>
        <taxon>Peronospora</taxon>
    </lineage>
</organism>
<dbReference type="PANTHER" id="PTHR42752">
    <property type="entry name" value="IMIDAZOLONEPROPIONASE"/>
    <property type="match status" value="1"/>
</dbReference>
<dbReference type="GO" id="GO:0050480">
    <property type="term" value="F:imidazolonepropionase activity"/>
    <property type="evidence" value="ECO:0007669"/>
    <property type="project" value="UniProtKB-EC"/>
</dbReference>
<keyword evidence="8" id="KW-0369">Histidine metabolism</keyword>
<dbReference type="GO" id="GO:0005737">
    <property type="term" value="C:cytoplasm"/>
    <property type="evidence" value="ECO:0007669"/>
    <property type="project" value="InterPro"/>
</dbReference>
<sequence>MVVLPGFVDAHTHPVWSGNRVNEFAMKLASATYMEFCLRLDRMLRCGATLIEAKSGYGLETDTELKMLRVLHAASTGDNAHPVEIVSSYLGGHSVPDGMIVAEVTKDIVSRQIPTVLQAKKDGTISPEFIDVFCEKGVFEHDDTHRILGAGKQAGLEINFHGDEMHPMQSGAIAAALGRDYNPNAHCLSMALTMNMACVLFGMTMTEALVGATINAAASINRSDTHGSLEVGKQGDLVVMRATQWEQIIYEMGDPPIQHVVIKGTVYIVK</sequence>
<evidence type="ECO:0000256" key="4">
    <source>
        <dbReference type="ARBA" id="ARBA00012864"/>
    </source>
</evidence>
<comment type="pathway">
    <text evidence="2">Amino-acid degradation; L-histidine degradation into L-glutamate; N-formimidoyl-L-glutamate from L-histidine: step 3/3.</text>
</comment>